<dbReference type="SUPFAM" id="SSF51735">
    <property type="entry name" value="NAD(P)-binding Rossmann-fold domains"/>
    <property type="match status" value="1"/>
</dbReference>
<dbReference type="Proteomes" id="UP001187192">
    <property type="component" value="Unassembled WGS sequence"/>
</dbReference>
<dbReference type="Gene3D" id="3.90.180.10">
    <property type="entry name" value="Medium-chain alcohol dehydrogenases, catalytic domain"/>
    <property type="match status" value="2"/>
</dbReference>
<evidence type="ECO:0000256" key="4">
    <source>
        <dbReference type="ARBA" id="ARBA00022833"/>
    </source>
</evidence>
<dbReference type="CDD" id="cd08263">
    <property type="entry name" value="Zn_ADH10"/>
    <property type="match status" value="1"/>
</dbReference>
<reference evidence="9" key="1">
    <citation type="submission" date="2023-07" db="EMBL/GenBank/DDBJ databases">
        <title>draft genome sequence of fig (Ficus carica).</title>
        <authorList>
            <person name="Takahashi T."/>
            <person name="Nishimura K."/>
        </authorList>
    </citation>
    <scope>NUCLEOTIDE SEQUENCE</scope>
</reference>
<evidence type="ECO:0000256" key="5">
    <source>
        <dbReference type="ARBA" id="ARBA00023002"/>
    </source>
</evidence>
<dbReference type="FunFam" id="3.40.50.720:FF:000068">
    <property type="entry name" value="Sorbitol dehydrogenase"/>
    <property type="match status" value="1"/>
</dbReference>
<comment type="cofactor">
    <cofactor evidence="1">
        <name>Zn(2+)</name>
        <dbReference type="ChEBI" id="CHEBI:29105"/>
    </cofactor>
</comment>
<dbReference type="EMBL" id="BTGU01000001">
    <property type="protein sequence ID" value="GMN26979.1"/>
    <property type="molecule type" value="Genomic_DNA"/>
</dbReference>
<evidence type="ECO:0000259" key="8">
    <source>
        <dbReference type="SMART" id="SM00829"/>
    </source>
</evidence>
<dbReference type="Pfam" id="PF08240">
    <property type="entry name" value="ADH_N"/>
    <property type="match status" value="1"/>
</dbReference>
<evidence type="ECO:0000256" key="7">
    <source>
        <dbReference type="SAM" id="MobiDB-lite"/>
    </source>
</evidence>
<dbReference type="AlphaFoldDB" id="A0AA88D4R3"/>
<keyword evidence="4" id="KW-0862">Zinc</keyword>
<gene>
    <name evidence="9" type="ORF">TIFTF001_001503</name>
</gene>
<name>A0AA88D4R3_FICCA</name>
<evidence type="ECO:0000313" key="10">
    <source>
        <dbReference type="Proteomes" id="UP001187192"/>
    </source>
</evidence>
<comment type="caution">
    <text evidence="9">The sequence shown here is derived from an EMBL/GenBank/DDBJ whole genome shotgun (WGS) entry which is preliminary data.</text>
</comment>
<dbReference type="PANTHER" id="PTHR43350:SF2">
    <property type="entry name" value="GROES-LIKE ZINC-BINDING ALCOHOL DEHYDROGENASE FAMILY PROTEIN"/>
    <property type="match status" value="1"/>
</dbReference>
<evidence type="ECO:0000256" key="2">
    <source>
        <dbReference type="ARBA" id="ARBA00008072"/>
    </source>
</evidence>
<feature type="region of interest" description="Disordered" evidence="7">
    <location>
        <begin position="44"/>
        <end position="66"/>
    </location>
</feature>
<dbReference type="InterPro" id="IPR011032">
    <property type="entry name" value="GroES-like_sf"/>
</dbReference>
<dbReference type="SMART" id="SM00829">
    <property type="entry name" value="PKS_ER"/>
    <property type="match status" value="1"/>
</dbReference>
<evidence type="ECO:0000313" key="9">
    <source>
        <dbReference type="EMBL" id="GMN26979.1"/>
    </source>
</evidence>
<dbReference type="InterPro" id="IPR036291">
    <property type="entry name" value="NAD(P)-bd_dom_sf"/>
</dbReference>
<dbReference type="InterPro" id="IPR013149">
    <property type="entry name" value="ADH-like_C"/>
</dbReference>
<dbReference type="Pfam" id="PF00107">
    <property type="entry name" value="ADH_zinc_N"/>
    <property type="match status" value="1"/>
</dbReference>
<comment type="similarity">
    <text evidence="2">Belongs to the zinc-containing alcohol dehydrogenase family.</text>
</comment>
<organism evidence="9 10">
    <name type="scientific">Ficus carica</name>
    <name type="common">Common fig</name>
    <dbReference type="NCBI Taxonomy" id="3494"/>
    <lineage>
        <taxon>Eukaryota</taxon>
        <taxon>Viridiplantae</taxon>
        <taxon>Streptophyta</taxon>
        <taxon>Embryophyta</taxon>
        <taxon>Tracheophyta</taxon>
        <taxon>Spermatophyta</taxon>
        <taxon>Magnoliopsida</taxon>
        <taxon>eudicotyledons</taxon>
        <taxon>Gunneridae</taxon>
        <taxon>Pentapetalae</taxon>
        <taxon>rosids</taxon>
        <taxon>fabids</taxon>
        <taxon>Rosales</taxon>
        <taxon>Moraceae</taxon>
        <taxon>Ficeae</taxon>
        <taxon>Ficus</taxon>
    </lineage>
</organism>
<protein>
    <recommendedName>
        <fullName evidence="8">Enoyl reductase (ER) domain-containing protein</fullName>
    </recommendedName>
</protein>
<dbReference type="InterPro" id="IPR020843">
    <property type="entry name" value="ER"/>
</dbReference>
<keyword evidence="5" id="KW-0560">Oxidoreductase</keyword>
<keyword evidence="10" id="KW-1185">Reference proteome</keyword>
<keyword evidence="6" id="KW-0520">NAD</keyword>
<keyword evidence="3" id="KW-0479">Metal-binding</keyword>
<dbReference type="GO" id="GO:0046872">
    <property type="term" value="F:metal ion binding"/>
    <property type="evidence" value="ECO:0007669"/>
    <property type="project" value="UniProtKB-KW"/>
</dbReference>
<dbReference type="InterPro" id="IPR013154">
    <property type="entry name" value="ADH-like_N"/>
</dbReference>
<dbReference type="Gene3D" id="3.40.50.720">
    <property type="entry name" value="NAD(P)-binding Rossmann-like Domain"/>
    <property type="match status" value="1"/>
</dbReference>
<accession>A0AA88D4R3</accession>
<dbReference type="PANTHER" id="PTHR43350">
    <property type="entry name" value="NAD-DEPENDENT ALCOHOL DEHYDROGENASE"/>
    <property type="match status" value="1"/>
</dbReference>
<evidence type="ECO:0000256" key="1">
    <source>
        <dbReference type="ARBA" id="ARBA00001947"/>
    </source>
</evidence>
<feature type="domain" description="Enoyl reductase (ER)" evidence="8">
    <location>
        <begin position="220"/>
        <end position="483"/>
    </location>
</feature>
<dbReference type="GO" id="GO:0016491">
    <property type="term" value="F:oxidoreductase activity"/>
    <property type="evidence" value="ECO:0007669"/>
    <property type="project" value="UniProtKB-KW"/>
</dbReference>
<feature type="compositionally biased region" description="Low complexity" evidence="7">
    <location>
        <begin position="52"/>
        <end position="66"/>
    </location>
</feature>
<sequence length="486" mass="52594">MGFSPLIRLSSRGGSAAKTLLFSSSYLGITRSSYTLVGQTQTQIQTSKSESDNQSSSSSRRWFNSSGDGLPSYMRAAVFREPNKPLSLEEFHIPRPKSGEILVKTKGLSLPPYPFFFPLFLGLPQFLLLSLDNTWENFRLSKSVFLPACGVCHSDLHVMKGEIPFSTPCVVGHEITGEVVEHGPLTDTKIVQRFPIGSHVIGAFIMPCGNCSFCSKGHDDLCEDFFAYNRAKGTLYDGETRLFLRNSGQPIFMYSMGGLAEFCVVPAHGLTILPDSLPYTESAILGCAVFTAYGAMAHAAEVRPGDSVAVIGIGGVGSSCLQIARAFGASEIIAVDVQDEKLQKAKIFGATHAINAFKEDAIEKIREITGGKGVDIAVEALGKPQTFLQCFESVKDGGKAVMIGLSEAGAVGKVDINRLVRRKIKVIGSYGGRARQDLPKLVRLAETGIFNLKDAVSRRYKFEEVDKAFQDLNQGAIVGRAVVEIV</sequence>
<proteinExistence type="inferred from homology"/>
<evidence type="ECO:0000256" key="3">
    <source>
        <dbReference type="ARBA" id="ARBA00022723"/>
    </source>
</evidence>
<dbReference type="SUPFAM" id="SSF50129">
    <property type="entry name" value="GroES-like"/>
    <property type="match status" value="2"/>
</dbReference>
<evidence type="ECO:0000256" key="6">
    <source>
        <dbReference type="ARBA" id="ARBA00023027"/>
    </source>
</evidence>